<keyword evidence="2" id="KW-0472">Membrane</keyword>
<evidence type="ECO:0000256" key="2">
    <source>
        <dbReference type="SAM" id="Phobius"/>
    </source>
</evidence>
<keyword evidence="2" id="KW-1133">Transmembrane helix</keyword>
<feature type="compositionally biased region" description="Low complexity" evidence="1">
    <location>
        <begin position="122"/>
        <end position="138"/>
    </location>
</feature>
<feature type="region of interest" description="Disordered" evidence="1">
    <location>
        <begin position="122"/>
        <end position="147"/>
    </location>
</feature>
<dbReference type="OrthoDB" id="1936751at2759"/>
<accession>A0A7J7N2Y1</accession>
<evidence type="ECO:0000256" key="1">
    <source>
        <dbReference type="SAM" id="MobiDB-lite"/>
    </source>
</evidence>
<keyword evidence="4" id="KW-1185">Reference proteome</keyword>
<dbReference type="PANTHER" id="PTHR34781">
    <property type="entry name" value="TRANSMEMBRANE PROTEIN"/>
    <property type="match status" value="1"/>
</dbReference>
<feature type="non-terminal residue" evidence="3">
    <location>
        <position position="1"/>
    </location>
</feature>
<proteinExistence type="predicted"/>
<gene>
    <name evidence="3" type="ORF">GIB67_009384</name>
</gene>
<dbReference type="Proteomes" id="UP000541444">
    <property type="component" value="Unassembled WGS sequence"/>
</dbReference>
<sequence length="211" mass="23528">MMSDGTDQDQQSRLLYELCALVLTILRSPQSQLQPQPQPTITPSSLRQRSSTSTSVAKVSPACFASLLLGISMALMLCGSVTFMIGFLLMPWVFGLVMILYFVGIISTFSWLMRAIICPSSSSLMSSNTSSVTPSTSSRGAPSRKEMSETSNLVSELTRFCGNKFDPRGSLINLYGDVKPKRFRRTMRQVWMERLQAVHRSSSDFWSQKRS</sequence>
<name>A0A7J7N2Y1_9MAGN</name>
<feature type="transmembrane region" description="Helical" evidence="2">
    <location>
        <begin position="67"/>
        <end position="90"/>
    </location>
</feature>
<reference evidence="3 4" key="1">
    <citation type="journal article" date="2020" name="IScience">
        <title>Genome Sequencing of the Endangered Kingdonia uniflora (Circaeasteraceae, Ranunculales) Reveals Potential Mechanisms of Evolutionary Specialization.</title>
        <authorList>
            <person name="Sun Y."/>
            <person name="Deng T."/>
            <person name="Zhang A."/>
            <person name="Moore M.J."/>
            <person name="Landis J.B."/>
            <person name="Lin N."/>
            <person name="Zhang H."/>
            <person name="Zhang X."/>
            <person name="Huang J."/>
            <person name="Zhang X."/>
            <person name="Sun H."/>
            <person name="Wang H."/>
        </authorList>
    </citation>
    <scope>NUCLEOTIDE SEQUENCE [LARGE SCALE GENOMIC DNA]</scope>
    <source>
        <strain evidence="3">TB1705</strain>
        <tissue evidence="3">Leaf</tissue>
    </source>
</reference>
<dbReference type="EMBL" id="JACGCM010001129">
    <property type="protein sequence ID" value="KAF6161505.1"/>
    <property type="molecule type" value="Genomic_DNA"/>
</dbReference>
<dbReference type="PANTHER" id="PTHR34781:SF2">
    <property type="entry name" value="TRANSMEMBRANE PROTEIN"/>
    <property type="match status" value="1"/>
</dbReference>
<dbReference type="AlphaFoldDB" id="A0A7J7N2Y1"/>
<comment type="caution">
    <text evidence="3">The sequence shown here is derived from an EMBL/GenBank/DDBJ whole genome shotgun (WGS) entry which is preliminary data.</text>
</comment>
<feature type="transmembrane region" description="Helical" evidence="2">
    <location>
        <begin position="96"/>
        <end position="117"/>
    </location>
</feature>
<evidence type="ECO:0000313" key="3">
    <source>
        <dbReference type="EMBL" id="KAF6161505.1"/>
    </source>
</evidence>
<keyword evidence="2" id="KW-0812">Transmembrane</keyword>
<organism evidence="3 4">
    <name type="scientific">Kingdonia uniflora</name>
    <dbReference type="NCBI Taxonomy" id="39325"/>
    <lineage>
        <taxon>Eukaryota</taxon>
        <taxon>Viridiplantae</taxon>
        <taxon>Streptophyta</taxon>
        <taxon>Embryophyta</taxon>
        <taxon>Tracheophyta</taxon>
        <taxon>Spermatophyta</taxon>
        <taxon>Magnoliopsida</taxon>
        <taxon>Ranunculales</taxon>
        <taxon>Circaeasteraceae</taxon>
        <taxon>Kingdonia</taxon>
    </lineage>
</organism>
<evidence type="ECO:0000313" key="4">
    <source>
        <dbReference type="Proteomes" id="UP000541444"/>
    </source>
</evidence>
<protein>
    <submittedName>
        <fullName evidence="3">Uncharacterized protein</fullName>
    </submittedName>
</protein>